<evidence type="ECO:0000256" key="7">
    <source>
        <dbReference type="ARBA" id="ARBA00023027"/>
    </source>
</evidence>
<dbReference type="AlphaFoldDB" id="A0A830H587"/>
<dbReference type="GO" id="GO:0006741">
    <property type="term" value="P:NADP+ biosynthetic process"/>
    <property type="evidence" value="ECO:0007669"/>
    <property type="project" value="InterPro"/>
</dbReference>
<dbReference type="EMBL" id="BNJQ01000001">
    <property type="protein sequence ID" value="GHP01423.1"/>
    <property type="molecule type" value="Genomic_DNA"/>
</dbReference>
<dbReference type="OrthoDB" id="24581at2759"/>
<evidence type="ECO:0000256" key="3">
    <source>
        <dbReference type="ARBA" id="ARBA00022741"/>
    </source>
</evidence>
<gene>
    <name evidence="10" type="ORF">PPROV_000017900</name>
</gene>
<evidence type="ECO:0000256" key="2">
    <source>
        <dbReference type="ARBA" id="ARBA00022679"/>
    </source>
</evidence>
<evidence type="ECO:0000256" key="5">
    <source>
        <dbReference type="ARBA" id="ARBA00022840"/>
    </source>
</evidence>
<dbReference type="HAMAP" id="MF_00361">
    <property type="entry name" value="NAD_kinase"/>
    <property type="match status" value="1"/>
</dbReference>
<dbReference type="InterPro" id="IPR017437">
    <property type="entry name" value="ATP-NAD_kinase_PpnK-typ_C"/>
</dbReference>
<dbReference type="SUPFAM" id="SSF111331">
    <property type="entry name" value="NAD kinase/diacylglycerol kinase-like"/>
    <property type="match status" value="2"/>
</dbReference>
<feature type="region of interest" description="Disordered" evidence="9">
    <location>
        <begin position="20"/>
        <end position="79"/>
    </location>
</feature>
<comment type="similarity">
    <text evidence="1">Belongs to the NAD kinase family.</text>
</comment>
<dbReference type="InterPro" id="IPR002504">
    <property type="entry name" value="NADK"/>
</dbReference>
<keyword evidence="11" id="KW-1185">Reference proteome</keyword>
<dbReference type="Gene3D" id="2.60.200.30">
    <property type="entry name" value="Probable inorganic polyphosphate/atp-NAD kinase, domain 2"/>
    <property type="match status" value="1"/>
</dbReference>
<reference evidence="10" key="1">
    <citation type="submission" date="2020-10" db="EMBL/GenBank/DDBJ databases">
        <title>Unveiling of a novel bifunctional photoreceptor, Dualchrome1, isolated from a cosmopolitan green alga.</title>
        <authorList>
            <person name="Suzuki S."/>
            <person name="Kawachi M."/>
        </authorList>
    </citation>
    <scope>NUCLEOTIDE SEQUENCE</scope>
    <source>
        <strain evidence="10">NIES 2893</strain>
    </source>
</reference>
<keyword evidence="5" id="KW-0067">ATP-binding</keyword>
<evidence type="ECO:0000256" key="1">
    <source>
        <dbReference type="ARBA" id="ARBA00010995"/>
    </source>
</evidence>
<keyword evidence="7" id="KW-0520">NAD</keyword>
<dbReference type="GO" id="GO:0019674">
    <property type="term" value="P:NAD+ metabolic process"/>
    <property type="evidence" value="ECO:0007669"/>
    <property type="project" value="InterPro"/>
</dbReference>
<accession>A0A830H587</accession>
<dbReference type="GO" id="GO:0005524">
    <property type="term" value="F:ATP binding"/>
    <property type="evidence" value="ECO:0007669"/>
    <property type="project" value="UniProtKB-KW"/>
</dbReference>
<feature type="compositionally biased region" description="Low complexity" evidence="9">
    <location>
        <begin position="20"/>
        <end position="36"/>
    </location>
</feature>
<keyword evidence="8" id="KW-0175">Coiled coil</keyword>
<dbReference type="InterPro" id="IPR017438">
    <property type="entry name" value="ATP-NAD_kinase_N"/>
</dbReference>
<dbReference type="FunFam" id="2.60.200.30:FF:000009">
    <property type="entry name" value="Poly(P)/ATP NAD kinase"/>
    <property type="match status" value="1"/>
</dbReference>
<evidence type="ECO:0000256" key="9">
    <source>
        <dbReference type="SAM" id="MobiDB-lite"/>
    </source>
</evidence>
<dbReference type="PANTHER" id="PTHR20275">
    <property type="entry name" value="NAD KINASE"/>
    <property type="match status" value="1"/>
</dbReference>
<evidence type="ECO:0000256" key="8">
    <source>
        <dbReference type="SAM" id="Coils"/>
    </source>
</evidence>
<dbReference type="Proteomes" id="UP000660262">
    <property type="component" value="Unassembled WGS sequence"/>
</dbReference>
<sequence>MLRCPSWYVKEATERADAAATAANTAAADAEAAAESADQKREEAVPAAEAKDKAQAAKEAAHAACEDAKTHAGAARESLELSQKALAKAERVAAGEMEEEEEEAKEEEEPEPEPYVAVAEELRKDAATVLHSIWVALEQAHVGGLKTEFYSLRTERSTTLEHYLVPAAAAAAAAPLEVEVETTNAAEAEAEAKASEEHFVAAEKASLFLMRCDGVSCSRETVKENDKAVSFAHATTQQIYLMWKDRPRNVLVLKRFGLELVPPTLEMVQHLSEELGLTVWLEPQVHARVSAMAGYSHVHLCESADERDLIDFVVTIGGDGLILHASKMYPGGCPPILCFAGGSLGFLTTHKLDEASEATRALVEAVDTNGYNIEASARGGASRAAITAPKNPDVPQGAIPITLRMRLMCTVVRSPDNGIAATEEYQVLNEVVIDRGPAASLTMLECYIDGVLVTKVQADGVLISTPTGSTAYNASAGGSMVHPNVPCILFTPICPHSLSFRPVVLPDSAEIELRVPSYSRNNACVSFDGSNEQVALERGDMIRIQMSEHPMLTVNRSEATSDWFASLARCLNWNERMEQKPSPLHQQMDGEVW</sequence>
<feature type="coiled-coil region" evidence="8">
    <location>
        <begin position="178"/>
        <end position="205"/>
    </location>
</feature>
<feature type="compositionally biased region" description="Basic and acidic residues" evidence="9">
    <location>
        <begin position="37"/>
        <end position="70"/>
    </location>
</feature>
<keyword evidence="2" id="KW-0808">Transferase</keyword>
<dbReference type="Pfam" id="PF01513">
    <property type="entry name" value="NAD_kinase"/>
    <property type="match status" value="1"/>
</dbReference>
<comment type="caution">
    <text evidence="10">The sequence shown here is derived from an EMBL/GenBank/DDBJ whole genome shotgun (WGS) entry which is preliminary data.</text>
</comment>
<organism evidence="10 11">
    <name type="scientific">Pycnococcus provasolii</name>
    <dbReference type="NCBI Taxonomy" id="41880"/>
    <lineage>
        <taxon>Eukaryota</taxon>
        <taxon>Viridiplantae</taxon>
        <taxon>Chlorophyta</taxon>
        <taxon>Pseudoscourfieldiophyceae</taxon>
        <taxon>Pseudoscourfieldiales</taxon>
        <taxon>Pycnococcaceae</taxon>
        <taxon>Pycnococcus</taxon>
    </lineage>
</organism>
<keyword evidence="6" id="KW-0521">NADP</keyword>
<evidence type="ECO:0000313" key="10">
    <source>
        <dbReference type="EMBL" id="GHP01423.1"/>
    </source>
</evidence>
<proteinExistence type="inferred from homology"/>
<feature type="compositionally biased region" description="Acidic residues" evidence="9">
    <location>
        <begin position="96"/>
        <end position="112"/>
    </location>
</feature>
<evidence type="ECO:0000256" key="6">
    <source>
        <dbReference type="ARBA" id="ARBA00022857"/>
    </source>
</evidence>
<feature type="region of interest" description="Disordered" evidence="9">
    <location>
        <begin position="92"/>
        <end position="113"/>
    </location>
</feature>
<evidence type="ECO:0008006" key="12">
    <source>
        <dbReference type="Google" id="ProtNLM"/>
    </source>
</evidence>
<evidence type="ECO:0000313" key="11">
    <source>
        <dbReference type="Proteomes" id="UP000660262"/>
    </source>
</evidence>
<dbReference type="Gene3D" id="3.40.50.10330">
    <property type="entry name" value="Probable inorganic polyphosphate/atp-NAD kinase, domain 1"/>
    <property type="match status" value="1"/>
</dbReference>
<dbReference type="InterPro" id="IPR016064">
    <property type="entry name" value="NAD/diacylglycerol_kinase_sf"/>
</dbReference>
<evidence type="ECO:0000256" key="4">
    <source>
        <dbReference type="ARBA" id="ARBA00022777"/>
    </source>
</evidence>
<dbReference type="Pfam" id="PF20143">
    <property type="entry name" value="NAD_kinase_C"/>
    <property type="match status" value="1"/>
</dbReference>
<protein>
    <recommendedName>
        <fullName evidence="12">NAD(+) kinase</fullName>
    </recommendedName>
</protein>
<keyword evidence="4" id="KW-0418">Kinase</keyword>
<dbReference type="GO" id="GO:0003951">
    <property type="term" value="F:NAD+ kinase activity"/>
    <property type="evidence" value="ECO:0007669"/>
    <property type="project" value="InterPro"/>
</dbReference>
<name>A0A830H587_9CHLO</name>
<keyword evidence="3" id="KW-0547">Nucleotide-binding</keyword>
<dbReference type="PANTHER" id="PTHR20275:SF6">
    <property type="entry name" value="NAD KINASE 2, CHLOROPLASTIC"/>
    <property type="match status" value="1"/>
</dbReference>